<gene>
    <name evidence="3" type="ORF">BDK51DRAFT_45127</name>
</gene>
<keyword evidence="1" id="KW-0175">Coiled coil</keyword>
<feature type="compositionally biased region" description="Basic residues" evidence="2">
    <location>
        <begin position="308"/>
        <end position="325"/>
    </location>
</feature>
<reference evidence="4" key="1">
    <citation type="journal article" date="2018" name="Nat. Microbiol.">
        <title>Leveraging single-cell genomics to expand the fungal tree of life.</title>
        <authorList>
            <person name="Ahrendt S.R."/>
            <person name="Quandt C.A."/>
            <person name="Ciobanu D."/>
            <person name="Clum A."/>
            <person name="Salamov A."/>
            <person name="Andreopoulos B."/>
            <person name="Cheng J.F."/>
            <person name="Woyke T."/>
            <person name="Pelin A."/>
            <person name="Henrissat B."/>
            <person name="Reynolds N.K."/>
            <person name="Benny G.L."/>
            <person name="Smith M.E."/>
            <person name="James T.Y."/>
            <person name="Grigoriev I.V."/>
        </authorList>
    </citation>
    <scope>NUCLEOTIDE SEQUENCE [LARGE SCALE GENOMIC DNA]</scope>
</reference>
<organism evidence="3 4">
    <name type="scientific">Blyttiomyces helicus</name>
    <dbReference type="NCBI Taxonomy" id="388810"/>
    <lineage>
        <taxon>Eukaryota</taxon>
        <taxon>Fungi</taxon>
        <taxon>Fungi incertae sedis</taxon>
        <taxon>Chytridiomycota</taxon>
        <taxon>Chytridiomycota incertae sedis</taxon>
        <taxon>Chytridiomycetes</taxon>
        <taxon>Chytridiomycetes incertae sedis</taxon>
        <taxon>Blyttiomyces</taxon>
    </lineage>
</organism>
<sequence>MDIVAANPDKPWNYDRLSENLSKHPNITIEIIKNNPEKWNFLSLCHNPNITMEFINSKPRKPWNYKVLSANPNITIDIVKANPCSCEGDHFECEKPWDYGCLSQNPNITIDIVNSTRKHWNYASLSTNPNVTIDVIYAYPHKPWNWMCLSKNPNITMEMVIANPEKPWRYEGLSANPNLTFEFVNANSDKPWDYWQISQNRFDCHKYRLPVISKKRRMSQVHLSPSLLQTYVVMVQDSAMSPLPSKSTDYDLNEQIEITLQDVLGEEWGGRSDGSRNRSDLDLEDTHDCEKQNDTPTEANEYLTHASSLHKRTTPNKITMKHTAKKIKDPKKPSKPRGRPRGSGKKLYAVQDPPPLSDMGNVEHVLENIDQVEVIIASAVANVVGDNVPVVVGDEAPVVADKAPATVADGHAIAQQRVKDRAIAQGWADLFPFVERYKVPVGLTNNEINLLLSAMSEVVNEAVEKKERWKQEMRDSTNDDIRNTFQKLALFFGFVDLMQV</sequence>
<feature type="coiled-coil region" evidence="1">
    <location>
        <begin position="452"/>
        <end position="479"/>
    </location>
</feature>
<protein>
    <submittedName>
        <fullName evidence="3">Uncharacterized protein</fullName>
    </submittedName>
</protein>
<feature type="region of interest" description="Disordered" evidence="2">
    <location>
        <begin position="267"/>
        <end position="356"/>
    </location>
</feature>
<feature type="compositionally biased region" description="Basic and acidic residues" evidence="2">
    <location>
        <begin position="268"/>
        <end position="293"/>
    </location>
</feature>
<keyword evidence="4" id="KW-1185">Reference proteome</keyword>
<evidence type="ECO:0000256" key="1">
    <source>
        <dbReference type="SAM" id="Coils"/>
    </source>
</evidence>
<dbReference type="EMBL" id="KZ994043">
    <property type="protein sequence ID" value="RKO94006.1"/>
    <property type="molecule type" value="Genomic_DNA"/>
</dbReference>
<name>A0A4P9WSL2_9FUNG</name>
<evidence type="ECO:0000313" key="3">
    <source>
        <dbReference type="EMBL" id="RKO94006.1"/>
    </source>
</evidence>
<dbReference type="Proteomes" id="UP000269721">
    <property type="component" value="Unassembled WGS sequence"/>
</dbReference>
<feature type="compositionally biased region" description="Basic residues" evidence="2">
    <location>
        <begin position="333"/>
        <end position="344"/>
    </location>
</feature>
<evidence type="ECO:0000256" key="2">
    <source>
        <dbReference type="SAM" id="MobiDB-lite"/>
    </source>
</evidence>
<evidence type="ECO:0000313" key="4">
    <source>
        <dbReference type="Proteomes" id="UP000269721"/>
    </source>
</evidence>
<dbReference type="AlphaFoldDB" id="A0A4P9WSL2"/>
<proteinExistence type="predicted"/>
<accession>A0A4P9WSL2</accession>